<keyword evidence="3" id="KW-1185">Reference proteome</keyword>
<dbReference type="AlphaFoldDB" id="A0AAW0HEB3"/>
<sequence length="136" mass="15714">PVLSVLVPALHVPELTCLHRSFISPCEEGVDKSKKTPLLINQVPAKSLRTHLSPRVKNTYRPYKACRDSRLPLGQRKFQTEELDSLRRELSEIKAQVDSLLKSLESMEQQRDQHTGQVLRRVLRPHPRWVPVFPVH</sequence>
<keyword evidence="1" id="KW-0175">Coiled coil</keyword>
<feature type="coiled-coil region" evidence="1">
    <location>
        <begin position="76"/>
        <end position="117"/>
    </location>
</feature>
<reference evidence="2 3" key="1">
    <citation type="journal article" date="2023" name="bioRxiv">
        <title>Conserved and derived expression patterns and positive selection on dental genes reveal complex evolutionary context of ever-growing rodent molars.</title>
        <authorList>
            <person name="Calamari Z.T."/>
            <person name="Song A."/>
            <person name="Cohen E."/>
            <person name="Akter M."/>
            <person name="Roy R.D."/>
            <person name="Hallikas O."/>
            <person name="Christensen M.M."/>
            <person name="Li P."/>
            <person name="Marangoni P."/>
            <person name="Jernvall J."/>
            <person name="Klein O.D."/>
        </authorList>
    </citation>
    <scope>NUCLEOTIDE SEQUENCE [LARGE SCALE GENOMIC DNA]</scope>
    <source>
        <strain evidence="2">V071</strain>
    </source>
</reference>
<dbReference type="EMBL" id="JBBHLL010000537">
    <property type="protein sequence ID" value="KAK7800726.1"/>
    <property type="molecule type" value="Genomic_DNA"/>
</dbReference>
<organism evidence="2 3">
    <name type="scientific">Myodes glareolus</name>
    <name type="common">Bank vole</name>
    <name type="synonym">Clethrionomys glareolus</name>
    <dbReference type="NCBI Taxonomy" id="447135"/>
    <lineage>
        <taxon>Eukaryota</taxon>
        <taxon>Metazoa</taxon>
        <taxon>Chordata</taxon>
        <taxon>Craniata</taxon>
        <taxon>Vertebrata</taxon>
        <taxon>Euteleostomi</taxon>
        <taxon>Mammalia</taxon>
        <taxon>Eutheria</taxon>
        <taxon>Euarchontoglires</taxon>
        <taxon>Glires</taxon>
        <taxon>Rodentia</taxon>
        <taxon>Myomorpha</taxon>
        <taxon>Muroidea</taxon>
        <taxon>Cricetidae</taxon>
        <taxon>Arvicolinae</taxon>
        <taxon>Myodes</taxon>
    </lineage>
</organism>
<dbReference type="Proteomes" id="UP001488838">
    <property type="component" value="Unassembled WGS sequence"/>
</dbReference>
<evidence type="ECO:0000313" key="3">
    <source>
        <dbReference type="Proteomes" id="UP001488838"/>
    </source>
</evidence>
<evidence type="ECO:0000256" key="1">
    <source>
        <dbReference type="SAM" id="Coils"/>
    </source>
</evidence>
<comment type="caution">
    <text evidence="2">The sequence shown here is derived from an EMBL/GenBank/DDBJ whole genome shotgun (WGS) entry which is preliminary data.</text>
</comment>
<protein>
    <submittedName>
        <fullName evidence="2">Uncharacterized protein</fullName>
    </submittedName>
</protein>
<accession>A0AAW0HEB3</accession>
<proteinExistence type="predicted"/>
<evidence type="ECO:0000313" key="2">
    <source>
        <dbReference type="EMBL" id="KAK7800726.1"/>
    </source>
</evidence>
<feature type="non-terminal residue" evidence="2">
    <location>
        <position position="1"/>
    </location>
</feature>
<gene>
    <name evidence="2" type="ORF">U0070_014899</name>
</gene>
<name>A0AAW0HEB3_MYOGA</name>